<name>A0A4D8QWJ8_AZOBR</name>
<evidence type="ECO:0000256" key="4">
    <source>
        <dbReference type="SAM" id="MobiDB-lite"/>
    </source>
</evidence>
<dbReference type="Proteomes" id="UP000298774">
    <property type="component" value="Plasmid p4"/>
</dbReference>
<evidence type="ECO:0000313" key="8">
    <source>
        <dbReference type="EMBL" id="QCO13394.1"/>
    </source>
</evidence>
<dbReference type="PROSITE" id="PS50111">
    <property type="entry name" value="CHEMOTAXIS_TRANSDUC_2"/>
    <property type="match status" value="1"/>
</dbReference>
<evidence type="ECO:0000256" key="1">
    <source>
        <dbReference type="ARBA" id="ARBA00023224"/>
    </source>
</evidence>
<gene>
    <name evidence="8" type="ORF">D3868_30805</name>
</gene>
<feature type="transmembrane region" description="Helical" evidence="5">
    <location>
        <begin position="410"/>
        <end position="431"/>
    </location>
</feature>
<evidence type="ECO:0000256" key="2">
    <source>
        <dbReference type="ARBA" id="ARBA00029447"/>
    </source>
</evidence>
<dbReference type="CDD" id="cd06225">
    <property type="entry name" value="HAMP"/>
    <property type="match status" value="1"/>
</dbReference>
<organism evidence="8 9">
    <name type="scientific">Azospirillum brasilense</name>
    <dbReference type="NCBI Taxonomy" id="192"/>
    <lineage>
        <taxon>Bacteria</taxon>
        <taxon>Pseudomonadati</taxon>
        <taxon>Pseudomonadota</taxon>
        <taxon>Alphaproteobacteria</taxon>
        <taxon>Rhodospirillales</taxon>
        <taxon>Azospirillaceae</taxon>
        <taxon>Azospirillum</taxon>
    </lineage>
</organism>
<evidence type="ECO:0000256" key="5">
    <source>
        <dbReference type="SAM" id="Phobius"/>
    </source>
</evidence>
<dbReference type="Gene3D" id="1.20.58.920">
    <property type="match status" value="1"/>
</dbReference>
<dbReference type="AlphaFoldDB" id="A0A4D8QWJ8"/>
<dbReference type="Pfam" id="PF00672">
    <property type="entry name" value="HAMP"/>
    <property type="match status" value="1"/>
</dbReference>
<dbReference type="PRINTS" id="PR00260">
    <property type="entry name" value="CHEMTRNSDUCR"/>
</dbReference>
<evidence type="ECO:0000256" key="3">
    <source>
        <dbReference type="PROSITE-ProRule" id="PRU00284"/>
    </source>
</evidence>
<dbReference type="GO" id="GO:0004888">
    <property type="term" value="F:transmembrane signaling receptor activity"/>
    <property type="evidence" value="ECO:0007669"/>
    <property type="project" value="InterPro"/>
</dbReference>
<dbReference type="PANTHER" id="PTHR32089">
    <property type="entry name" value="METHYL-ACCEPTING CHEMOTAXIS PROTEIN MCPB"/>
    <property type="match status" value="1"/>
</dbReference>
<dbReference type="SUPFAM" id="SSF58104">
    <property type="entry name" value="Methyl-accepting chemotaxis protein (MCP) signaling domain"/>
    <property type="match status" value="1"/>
</dbReference>
<evidence type="ECO:0000313" key="9">
    <source>
        <dbReference type="Proteomes" id="UP000298774"/>
    </source>
</evidence>
<dbReference type="SMART" id="SM00304">
    <property type="entry name" value="HAMP"/>
    <property type="match status" value="1"/>
</dbReference>
<comment type="similarity">
    <text evidence="2">Belongs to the methyl-accepting chemotaxis (MCP) protein family.</text>
</comment>
<feature type="region of interest" description="Disordered" evidence="4">
    <location>
        <begin position="1"/>
        <end position="51"/>
    </location>
</feature>
<keyword evidence="1 3" id="KW-0807">Transducer</keyword>
<dbReference type="Gene3D" id="6.10.340.10">
    <property type="match status" value="1"/>
</dbReference>
<proteinExistence type="inferred from homology"/>
<accession>A0A4D8QWJ8</accession>
<protein>
    <submittedName>
        <fullName evidence="8">HAMP domain-containing protein</fullName>
    </submittedName>
</protein>
<feature type="compositionally biased region" description="Basic and acidic residues" evidence="4">
    <location>
        <begin position="40"/>
        <end position="51"/>
    </location>
</feature>
<dbReference type="SMART" id="SM00283">
    <property type="entry name" value="MA"/>
    <property type="match status" value="1"/>
</dbReference>
<dbReference type="GO" id="GO:0007165">
    <property type="term" value="P:signal transduction"/>
    <property type="evidence" value="ECO:0007669"/>
    <property type="project" value="UniProtKB-KW"/>
</dbReference>
<feature type="domain" description="Methyl-accepting transducer" evidence="6">
    <location>
        <begin position="526"/>
        <end position="755"/>
    </location>
</feature>
<dbReference type="InterPro" id="IPR003660">
    <property type="entry name" value="HAMP_dom"/>
</dbReference>
<keyword evidence="5" id="KW-0472">Membrane</keyword>
<keyword evidence="8" id="KW-0614">Plasmid</keyword>
<dbReference type="EMBL" id="CP032343">
    <property type="protein sequence ID" value="QCO13394.1"/>
    <property type="molecule type" value="Genomic_DNA"/>
</dbReference>
<sequence length="782" mass="82600">MLRSTWSGGARTRFWPTRPGSADGKWGQGPPRTACGGANEKQDRRWGRDDMSKPLGIAQDKVVRPSRLGGVQGRLFTGVGAVMCCTLVAIGVALTGYAGFGRTLQVITAEAVPSALGALRAAQHAGRIDALAPAFRSVTSKEEKADLAARIAMERHDFERELRDLAELEQNSANAASHAGGQSETAAASSAAQALLANVTLLDQAADKRIGLSDRRAELLEQVVIATRRLSQLVAPWKSIHSSGVDMQRAAFRDDTRPAEERLQAGEEYLQTEEQLTLVRSIDDGATTVRGLLTEAAASFDESRLSIIEAQTRILVTTMTASSSQLPEASRQAMAEPLKAIETLSIEPDGLIPTRLAELEILKAQRDLLTNNLSLSETLTMAVVNLVHTQEGAITDAAEESEKALSNGTILQIGVGVVSLLLSALVILVFVRRMVVRRLLTLQGGMEKIAAGDLDVTVPSGGRDEISAMARTVEVFRENALAKRRLEAEQIESARRAEEDRKRSLEEIASSFEGAVGSVVSRFVAESTEMEESARSMSATAEETNRLATSVAAATEQTSANVETVAAASEQLTSSIEEITRQITESTNIVREAMTLAERANGQIGGLADSVQSIGRVVDLINDIASQTNLLALNATIEAARAGEAGKGFAVVANEVKALAAQTARATGEIAAQAAGIQSATGEAVQEIQAVVQVVTRVGTIGATVAAAVEQQSAATKEIARNVHQAALGTTEVTQTIAGVNAAADRSGTAARTLLDKAHDLADGANALNRELSGFLQRVRAS</sequence>
<geneLocation type="plasmid" evidence="8 9">
    <name>p4</name>
</geneLocation>
<dbReference type="GO" id="GO:0006935">
    <property type="term" value="P:chemotaxis"/>
    <property type="evidence" value="ECO:0007669"/>
    <property type="project" value="InterPro"/>
</dbReference>
<keyword evidence="5" id="KW-1133">Transmembrane helix</keyword>
<dbReference type="PANTHER" id="PTHR32089:SF112">
    <property type="entry name" value="LYSOZYME-LIKE PROTEIN-RELATED"/>
    <property type="match status" value="1"/>
</dbReference>
<dbReference type="InterPro" id="IPR004089">
    <property type="entry name" value="MCPsignal_dom"/>
</dbReference>
<dbReference type="InterPro" id="IPR004090">
    <property type="entry name" value="Chemotax_Me-accpt_rcpt"/>
</dbReference>
<feature type="transmembrane region" description="Helical" evidence="5">
    <location>
        <begin position="75"/>
        <end position="100"/>
    </location>
</feature>
<dbReference type="Gene3D" id="1.10.287.950">
    <property type="entry name" value="Methyl-accepting chemotaxis protein"/>
    <property type="match status" value="1"/>
</dbReference>
<dbReference type="InterPro" id="IPR038188">
    <property type="entry name" value="TorS_sensor_sf"/>
</dbReference>
<reference evidence="8 9" key="1">
    <citation type="submission" date="2018-09" db="EMBL/GenBank/DDBJ databases">
        <title>Whole genome based analysis of evolution and adaptive divergence in Indian and Brazilian strains of Azospirillum brasilense.</title>
        <authorList>
            <person name="Singh C."/>
            <person name="Tripathi A.K."/>
        </authorList>
    </citation>
    <scope>NUCLEOTIDE SEQUENCE [LARGE SCALE GENOMIC DNA]</scope>
    <source>
        <strain evidence="8 9">MTCC4038</strain>
        <plasmid evidence="8 9">p4</plasmid>
    </source>
</reference>
<dbReference type="Pfam" id="PF00015">
    <property type="entry name" value="MCPsignal"/>
    <property type="match status" value="1"/>
</dbReference>
<dbReference type="GO" id="GO:0016020">
    <property type="term" value="C:membrane"/>
    <property type="evidence" value="ECO:0007669"/>
    <property type="project" value="InterPro"/>
</dbReference>
<keyword evidence="5" id="KW-0812">Transmembrane</keyword>
<evidence type="ECO:0000259" key="6">
    <source>
        <dbReference type="PROSITE" id="PS50111"/>
    </source>
</evidence>
<feature type="domain" description="HAMP" evidence="7">
    <location>
        <begin position="433"/>
        <end position="485"/>
    </location>
</feature>
<evidence type="ECO:0000259" key="7">
    <source>
        <dbReference type="PROSITE" id="PS50885"/>
    </source>
</evidence>
<dbReference type="PROSITE" id="PS50885">
    <property type="entry name" value="HAMP"/>
    <property type="match status" value="1"/>
</dbReference>